<comment type="caution">
    <text evidence="10">The sequence shown here is derived from an EMBL/GenBank/DDBJ whole genome shotgun (WGS) entry which is preliminary data.</text>
</comment>
<evidence type="ECO:0000313" key="10">
    <source>
        <dbReference type="EMBL" id="RKW70605.1"/>
    </source>
</evidence>
<feature type="transmembrane region" description="Helical" evidence="9">
    <location>
        <begin position="82"/>
        <end position="100"/>
    </location>
</feature>
<gene>
    <name evidence="10" type="ORF">DWQ67_05635</name>
</gene>
<evidence type="ECO:0000256" key="6">
    <source>
        <dbReference type="ARBA" id="ARBA00022989"/>
    </source>
</evidence>
<dbReference type="GO" id="GO:0005886">
    <property type="term" value="C:plasma membrane"/>
    <property type="evidence" value="ECO:0007669"/>
    <property type="project" value="UniProtKB-SubCell"/>
</dbReference>
<dbReference type="PANTHER" id="PTHR21716:SF53">
    <property type="entry name" value="PERMEASE PERM-RELATED"/>
    <property type="match status" value="1"/>
</dbReference>
<dbReference type="InterPro" id="IPR002549">
    <property type="entry name" value="AI-2E-like"/>
</dbReference>
<comment type="similarity">
    <text evidence="2">Belongs to the autoinducer-2 exporter (AI-2E) (TC 2.A.86) family.</text>
</comment>
<evidence type="ECO:0000256" key="1">
    <source>
        <dbReference type="ARBA" id="ARBA00004651"/>
    </source>
</evidence>
<dbReference type="GO" id="GO:0055085">
    <property type="term" value="P:transmembrane transport"/>
    <property type="evidence" value="ECO:0007669"/>
    <property type="project" value="TreeGrafter"/>
</dbReference>
<proteinExistence type="inferred from homology"/>
<comment type="subcellular location">
    <subcellularLocation>
        <location evidence="1">Cell membrane</location>
        <topology evidence="1">Multi-pass membrane protein</topology>
    </subcellularLocation>
</comment>
<feature type="transmembrane region" description="Helical" evidence="9">
    <location>
        <begin position="306"/>
        <end position="325"/>
    </location>
</feature>
<evidence type="ECO:0000313" key="11">
    <source>
        <dbReference type="Proteomes" id="UP000273119"/>
    </source>
</evidence>
<keyword evidence="7 9" id="KW-0472">Membrane</keyword>
<evidence type="ECO:0000256" key="9">
    <source>
        <dbReference type="SAM" id="Phobius"/>
    </source>
</evidence>
<keyword evidence="11" id="KW-1185">Reference proteome</keyword>
<feature type="transmembrane region" description="Helical" evidence="9">
    <location>
        <begin position="223"/>
        <end position="243"/>
    </location>
</feature>
<dbReference type="Pfam" id="PF01594">
    <property type="entry name" value="AI-2E_transport"/>
    <property type="match status" value="1"/>
</dbReference>
<feature type="transmembrane region" description="Helical" evidence="9">
    <location>
        <begin position="374"/>
        <end position="407"/>
    </location>
</feature>
<keyword evidence="5 9" id="KW-0812">Transmembrane</keyword>
<feature type="compositionally biased region" description="Basic and acidic residues" evidence="8">
    <location>
        <begin position="54"/>
        <end position="68"/>
    </location>
</feature>
<dbReference type="Proteomes" id="UP000273119">
    <property type="component" value="Unassembled WGS sequence"/>
</dbReference>
<feature type="compositionally biased region" description="Low complexity" evidence="8">
    <location>
        <begin position="442"/>
        <end position="451"/>
    </location>
</feature>
<evidence type="ECO:0000256" key="2">
    <source>
        <dbReference type="ARBA" id="ARBA00009773"/>
    </source>
</evidence>
<dbReference type="EMBL" id="QQXL01000003">
    <property type="protein sequence ID" value="RKW70605.1"/>
    <property type="molecule type" value="Genomic_DNA"/>
</dbReference>
<reference evidence="10 11" key="1">
    <citation type="submission" date="2018-07" db="EMBL/GenBank/DDBJ databases">
        <title>Arthrobacter sp. nov., isolated from raw cow's milk with high bacterial count.</title>
        <authorList>
            <person name="Hahne J."/>
            <person name="Isele D."/>
            <person name="Lipski A."/>
        </authorList>
    </citation>
    <scope>NUCLEOTIDE SEQUENCE [LARGE SCALE GENOMIC DNA]</scope>
    <source>
        <strain evidence="10 11">JZ R-183</strain>
    </source>
</reference>
<feature type="transmembrane region" description="Helical" evidence="9">
    <location>
        <begin position="332"/>
        <end position="354"/>
    </location>
</feature>
<feature type="transmembrane region" description="Helical" evidence="9">
    <location>
        <begin position="278"/>
        <end position="300"/>
    </location>
</feature>
<sequence length="463" mass="49260">MSKERPRWTLRRSARDGAAPEWLEAARRRIEEANRADASYGTDAGRVALRSPRRGPDKDKSTAKKLSAEPDVPPGLKIAGDYSWRIAVVILVSAGVFWGLSQVSTLVIPLMVAALLAGLLLPFKNLLRQRLKWPNGLSVAATFVLFLVVVGGALWLVGSTMAHGARDLVEQARAGLAQIQDWFANGPLHVTTEQVDSWVAKGVEALQNNSSEVFRSAASGVSVLTHLGAGLLLTFFALIFFLLEGERIWRWVSGLFPRKARPAVDGAGRQGWKSLVSYVRVQLVVALIDAIGIGAGAAILQVPLALPLSVLVFLGSFIPILGALLTGAIAVLLALVAHGWVIALIMLGVVLLVQQVESHILQPLIMGRAVSLHPLAVVLAVAGGSLLFGIAGALFAVPVIAVVNTVVKYLATRAWERDPAVSPVQDPETAASPDVPDSPATEQEPSQQQESPEPPAGASKEYP</sequence>
<organism evidence="10 11">
    <name type="scientific">Galactobacter caseinivorans</name>
    <dbReference type="NCBI Taxonomy" id="2676123"/>
    <lineage>
        <taxon>Bacteria</taxon>
        <taxon>Bacillati</taxon>
        <taxon>Actinomycetota</taxon>
        <taxon>Actinomycetes</taxon>
        <taxon>Micrococcales</taxon>
        <taxon>Micrococcaceae</taxon>
        <taxon>Galactobacter</taxon>
    </lineage>
</organism>
<feature type="transmembrane region" description="Helical" evidence="9">
    <location>
        <begin position="135"/>
        <end position="157"/>
    </location>
</feature>
<keyword evidence="6 9" id="KW-1133">Transmembrane helix</keyword>
<keyword evidence="3" id="KW-0813">Transport</keyword>
<dbReference type="PANTHER" id="PTHR21716">
    <property type="entry name" value="TRANSMEMBRANE PROTEIN"/>
    <property type="match status" value="1"/>
</dbReference>
<feature type="transmembrane region" description="Helical" evidence="9">
    <location>
        <begin position="106"/>
        <end position="123"/>
    </location>
</feature>
<evidence type="ECO:0000256" key="7">
    <source>
        <dbReference type="ARBA" id="ARBA00023136"/>
    </source>
</evidence>
<keyword evidence="4" id="KW-1003">Cell membrane</keyword>
<evidence type="ECO:0000256" key="8">
    <source>
        <dbReference type="SAM" id="MobiDB-lite"/>
    </source>
</evidence>
<evidence type="ECO:0000256" key="5">
    <source>
        <dbReference type="ARBA" id="ARBA00022692"/>
    </source>
</evidence>
<feature type="region of interest" description="Disordered" evidence="8">
    <location>
        <begin position="34"/>
        <end position="68"/>
    </location>
</feature>
<feature type="region of interest" description="Disordered" evidence="8">
    <location>
        <begin position="418"/>
        <end position="463"/>
    </location>
</feature>
<evidence type="ECO:0000256" key="3">
    <source>
        <dbReference type="ARBA" id="ARBA00022448"/>
    </source>
</evidence>
<name>A0A496PJE0_9MICC</name>
<protein>
    <submittedName>
        <fullName evidence="10">AI-2E family transporter</fullName>
    </submittedName>
</protein>
<dbReference type="AlphaFoldDB" id="A0A496PJE0"/>
<evidence type="ECO:0000256" key="4">
    <source>
        <dbReference type="ARBA" id="ARBA00022475"/>
    </source>
</evidence>
<accession>A0A496PJE0</accession>